<protein>
    <submittedName>
        <fullName evidence="2">Crp/Fnr family transcriptional regulator</fullName>
    </submittedName>
</protein>
<reference evidence="3" key="1">
    <citation type="journal article" date="2019" name="Int. J. Syst. Evol. Microbiol.">
        <title>The Global Catalogue of Microorganisms (GCM) 10K type strain sequencing project: providing services to taxonomists for standard genome sequencing and annotation.</title>
        <authorList>
            <consortium name="The Broad Institute Genomics Platform"/>
            <consortium name="The Broad Institute Genome Sequencing Center for Infectious Disease"/>
            <person name="Wu L."/>
            <person name="Ma J."/>
        </authorList>
    </citation>
    <scope>NUCLEOTIDE SEQUENCE [LARGE SCALE GENOMIC DNA]</scope>
    <source>
        <strain evidence="3">JCM 17069</strain>
    </source>
</reference>
<proteinExistence type="predicted"/>
<dbReference type="InterPro" id="IPR018490">
    <property type="entry name" value="cNMP-bd_dom_sf"/>
</dbReference>
<dbReference type="RefSeq" id="WP_344815674.1">
    <property type="nucleotide sequence ID" value="NZ_BAABCT010000002.1"/>
</dbReference>
<dbReference type="EMBL" id="BAABCT010000002">
    <property type="protein sequence ID" value="GAA4067209.1"/>
    <property type="molecule type" value="Genomic_DNA"/>
</dbReference>
<feature type="domain" description="Cyclic nucleotide-binding" evidence="1">
    <location>
        <begin position="17"/>
        <end position="140"/>
    </location>
</feature>
<dbReference type="Gene3D" id="2.60.120.10">
    <property type="entry name" value="Jelly Rolls"/>
    <property type="match status" value="1"/>
</dbReference>
<name>A0ABP7VH84_9FLAO</name>
<dbReference type="PROSITE" id="PS50042">
    <property type="entry name" value="CNMP_BINDING_3"/>
    <property type="match status" value="1"/>
</dbReference>
<dbReference type="CDD" id="cd00038">
    <property type="entry name" value="CAP_ED"/>
    <property type="match status" value="1"/>
</dbReference>
<gene>
    <name evidence="2" type="ORF">GCM10022389_10220</name>
</gene>
<dbReference type="SUPFAM" id="SSF51206">
    <property type="entry name" value="cAMP-binding domain-like"/>
    <property type="match status" value="1"/>
</dbReference>
<evidence type="ECO:0000313" key="2">
    <source>
        <dbReference type="EMBL" id="GAA4067209.1"/>
    </source>
</evidence>
<accession>A0ABP7VH84</accession>
<sequence length="198" mass="23334">MPFLKSNDAFLDYLCQFIDVKDKSMQELIIKARETFQILHLKKNEFFVKENEVCQHFCFVESGILQHSIEILDEEKTTYLALRNSVTSSLSSFLFGKPSRKSIKAIADCKLWIVDLKTFKDLIENNKAFHQFYYNVIEKQICLIDDYRIDLLTLTPEERYKKLLSTEPKLLQEVPLHYLASFLGISSRHMSRIRKNIL</sequence>
<comment type="caution">
    <text evidence="2">The sequence shown here is derived from an EMBL/GenBank/DDBJ whole genome shotgun (WGS) entry which is preliminary data.</text>
</comment>
<dbReference type="Proteomes" id="UP001500367">
    <property type="component" value="Unassembled WGS sequence"/>
</dbReference>
<organism evidence="2 3">
    <name type="scientific">Flavobacterium cheonanense</name>
    <dbReference type="NCBI Taxonomy" id="706183"/>
    <lineage>
        <taxon>Bacteria</taxon>
        <taxon>Pseudomonadati</taxon>
        <taxon>Bacteroidota</taxon>
        <taxon>Flavobacteriia</taxon>
        <taxon>Flavobacteriales</taxon>
        <taxon>Flavobacteriaceae</taxon>
        <taxon>Flavobacterium</taxon>
    </lineage>
</organism>
<dbReference type="InterPro" id="IPR014710">
    <property type="entry name" value="RmlC-like_jellyroll"/>
</dbReference>
<dbReference type="InterPro" id="IPR000595">
    <property type="entry name" value="cNMP-bd_dom"/>
</dbReference>
<keyword evidence="3" id="KW-1185">Reference proteome</keyword>
<dbReference type="Pfam" id="PF00027">
    <property type="entry name" value="cNMP_binding"/>
    <property type="match status" value="1"/>
</dbReference>
<evidence type="ECO:0000259" key="1">
    <source>
        <dbReference type="PROSITE" id="PS50042"/>
    </source>
</evidence>
<evidence type="ECO:0000313" key="3">
    <source>
        <dbReference type="Proteomes" id="UP001500367"/>
    </source>
</evidence>